<name>A0A9Q3VSB6_9ACTN</name>
<reference evidence="3" key="1">
    <citation type="submission" date="2021-12" db="EMBL/GenBank/DDBJ databases">
        <authorList>
            <person name="Lee J.-H."/>
            <person name="Kim S.-B."/>
        </authorList>
    </citation>
    <scope>NUCLEOTIDE SEQUENCE</scope>
    <source>
        <strain evidence="3">NR30</strain>
    </source>
</reference>
<keyword evidence="2" id="KW-0472">Membrane</keyword>
<keyword evidence="2" id="KW-0812">Transmembrane</keyword>
<comment type="caution">
    <text evidence="3">The sequence shown here is derived from an EMBL/GenBank/DDBJ whole genome shotgun (WGS) entry which is preliminary data.</text>
</comment>
<dbReference type="EMBL" id="JAJSBI010000010">
    <property type="protein sequence ID" value="MCD9876085.1"/>
    <property type="molecule type" value="Genomic_DNA"/>
</dbReference>
<protein>
    <submittedName>
        <fullName evidence="3">Uncharacterized protein</fullName>
    </submittedName>
</protein>
<feature type="region of interest" description="Disordered" evidence="1">
    <location>
        <begin position="1"/>
        <end position="49"/>
    </location>
</feature>
<sequence>MTRPGSPRLRRVSAASRVVGADCGANSPGRQRRQPSQPSQPRERRGSRVLFAVAPVAPVVGTTAAIRLMPYVSSSDDGAHAAPSVSASVAARVTPSESTSASVRPAPVRVSLQPLVR</sequence>
<proteinExistence type="predicted"/>
<dbReference type="RefSeq" id="WP_232650301.1">
    <property type="nucleotide sequence ID" value="NZ_JAJSBI010000010.1"/>
</dbReference>
<evidence type="ECO:0000313" key="3">
    <source>
        <dbReference type="EMBL" id="MCD9876085.1"/>
    </source>
</evidence>
<feature type="compositionally biased region" description="Low complexity" evidence="1">
    <location>
        <begin position="80"/>
        <end position="93"/>
    </location>
</feature>
<keyword evidence="2" id="KW-1133">Transmembrane helix</keyword>
<feature type="transmembrane region" description="Helical" evidence="2">
    <location>
        <begin position="49"/>
        <end position="69"/>
    </location>
</feature>
<dbReference type="Proteomes" id="UP001108029">
    <property type="component" value="Unassembled WGS sequence"/>
</dbReference>
<gene>
    <name evidence="3" type="ORF">LJ657_20980</name>
</gene>
<dbReference type="AlphaFoldDB" id="A0A9Q3VSB6"/>
<feature type="region of interest" description="Disordered" evidence="1">
    <location>
        <begin position="74"/>
        <end position="117"/>
    </location>
</feature>
<evidence type="ECO:0000256" key="1">
    <source>
        <dbReference type="SAM" id="MobiDB-lite"/>
    </source>
</evidence>
<keyword evidence="4" id="KW-1185">Reference proteome</keyword>
<feature type="compositionally biased region" description="Low complexity" evidence="1">
    <location>
        <begin position="12"/>
        <end position="21"/>
    </location>
</feature>
<evidence type="ECO:0000256" key="2">
    <source>
        <dbReference type="SAM" id="Phobius"/>
    </source>
</evidence>
<evidence type="ECO:0000313" key="4">
    <source>
        <dbReference type="Proteomes" id="UP001108029"/>
    </source>
</evidence>
<organism evidence="3 4">
    <name type="scientific">Streptomyces guryensis</name>
    <dbReference type="NCBI Taxonomy" id="2886947"/>
    <lineage>
        <taxon>Bacteria</taxon>
        <taxon>Bacillati</taxon>
        <taxon>Actinomycetota</taxon>
        <taxon>Actinomycetes</taxon>
        <taxon>Kitasatosporales</taxon>
        <taxon>Streptomycetaceae</taxon>
        <taxon>Streptomyces</taxon>
    </lineage>
</organism>
<accession>A0A9Q3VSB6</accession>